<dbReference type="AlphaFoldDB" id="A0A6J7KJP8"/>
<accession>A0A6J7KJP8</accession>
<organism evidence="1">
    <name type="scientific">freshwater metagenome</name>
    <dbReference type="NCBI Taxonomy" id="449393"/>
    <lineage>
        <taxon>unclassified sequences</taxon>
        <taxon>metagenomes</taxon>
        <taxon>ecological metagenomes</taxon>
    </lineage>
</organism>
<sequence length="563" mass="60198">MGVGSGPVPLHAEMTSGSSGTIRSVAADTTEAMAKVRESIELIRYAQDRPAWDSDMARQSYNMRAWATRASSEICFNRLNRVTLALEVAADGYDHMEKQADETLAWYRREKPKVVDALGMFVLMFTAVNNLLTVRGYYSEDLATARDFLATDPYSTDEEDWAELGLVKSMLRDLEHGTVPGPIIPETFSTGQDDRAWTPQGLGLTPDGNLIQTSYEESVDPETGEKVYLANLTIIDPDTGQVINTVELGGGDGLPPNHAGGVVVHDGTVWVASSDSDNPTMVPYSLSQLEGAKPTDTVQPNGASMPVGAGASATVSGDTMYVGSFNEHGPGKMYTYTWDPETKSWGDKQGPVEIPAKTQGIAVRGNEIVFSTSFGRDKTSELQSYNLADITGGGSLPDPLRTVDLPTMSEGLVMLPGGIVTTYESGASPYATPNGKDPDDLWAGSFMTLTPYDELGLAGQVDVVPATLQAASAWFADAERGLDRAEKRVSRLNLPPSSLGTAPGTGALVSTVDTYVDTTATWIEESRLSSDTTASGLIAAANDYEDADSRSDGLFGFLQRFVS</sequence>
<reference evidence="1" key="1">
    <citation type="submission" date="2020-05" db="EMBL/GenBank/DDBJ databases">
        <authorList>
            <person name="Chiriac C."/>
            <person name="Salcher M."/>
            <person name="Ghai R."/>
            <person name="Kavagutti S V."/>
        </authorList>
    </citation>
    <scope>NUCLEOTIDE SEQUENCE</scope>
</reference>
<evidence type="ECO:0000313" key="1">
    <source>
        <dbReference type="EMBL" id="CAB4956508.1"/>
    </source>
</evidence>
<dbReference type="SUPFAM" id="SSF69304">
    <property type="entry name" value="Tricorn protease N-terminal domain"/>
    <property type="match status" value="1"/>
</dbReference>
<gene>
    <name evidence="1" type="ORF">UFOPK3662_02915</name>
</gene>
<name>A0A6J7KJP8_9ZZZZ</name>
<dbReference type="EMBL" id="CAFBMW010000029">
    <property type="protein sequence ID" value="CAB4956508.1"/>
    <property type="molecule type" value="Genomic_DNA"/>
</dbReference>
<protein>
    <submittedName>
        <fullName evidence="1">Unannotated protein</fullName>
    </submittedName>
</protein>
<proteinExistence type="predicted"/>